<name>A0A2K3LB76_TRIPR</name>
<organism evidence="1 2">
    <name type="scientific">Trifolium pratense</name>
    <name type="common">Red clover</name>
    <dbReference type="NCBI Taxonomy" id="57577"/>
    <lineage>
        <taxon>Eukaryota</taxon>
        <taxon>Viridiplantae</taxon>
        <taxon>Streptophyta</taxon>
        <taxon>Embryophyta</taxon>
        <taxon>Tracheophyta</taxon>
        <taxon>Spermatophyta</taxon>
        <taxon>Magnoliopsida</taxon>
        <taxon>eudicotyledons</taxon>
        <taxon>Gunneridae</taxon>
        <taxon>Pentapetalae</taxon>
        <taxon>rosids</taxon>
        <taxon>fabids</taxon>
        <taxon>Fabales</taxon>
        <taxon>Fabaceae</taxon>
        <taxon>Papilionoideae</taxon>
        <taxon>50 kb inversion clade</taxon>
        <taxon>NPAAA clade</taxon>
        <taxon>Hologalegina</taxon>
        <taxon>IRL clade</taxon>
        <taxon>Trifolieae</taxon>
        <taxon>Trifolium</taxon>
    </lineage>
</organism>
<reference evidence="1 2" key="2">
    <citation type="journal article" date="2017" name="Front. Plant Sci.">
        <title>Gene Classification and Mining of Molecular Markers Useful in Red Clover (Trifolium pratense) Breeding.</title>
        <authorList>
            <person name="Istvanek J."/>
            <person name="Dluhosova J."/>
            <person name="Dluhos P."/>
            <person name="Patkova L."/>
            <person name="Nedelnik J."/>
            <person name="Repkova J."/>
        </authorList>
    </citation>
    <scope>NUCLEOTIDE SEQUENCE [LARGE SCALE GENOMIC DNA]</scope>
    <source>
        <strain evidence="2">cv. Tatra</strain>
        <tissue evidence="1">Young leaves</tissue>
    </source>
</reference>
<sequence>MCMPKERGGLGIKMIDWFNQALLNIVPSQITPFVALKGLLPGITRYGGGTSVPLEEGTRDATIFNRGGWDGGEWAWSWDWTDDLTTSELKEVLQGIKPNFIEDDRRRYPTLSGIFSVKSCYNLIASNNLSKTLDDNLVRALNELWMNDIPSKIGVFG</sequence>
<comment type="caution">
    <text evidence="1">The sequence shown here is derived from an EMBL/GenBank/DDBJ whole genome shotgun (WGS) entry which is preliminary data.</text>
</comment>
<protein>
    <submittedName>
        <fullName evidence="1">Uncharacterized protein</fullName>
    </submittedName>
</protein>
<gene>
    <name evidence="1" type="ORF">L195_g031705</name>
</gene>
<evidence type="ECO:0000313" key="1">
    <source>
        <dbReference type="EMBL" id="PNX75764.1"/>
    </source>
</evidence>
<dbReference type="EMBL" id="ASHM01029557">
    <property type="protein sequence ID" value="PNX75764.1"/>
    <property type="molecule type" value="Genomic_DNA"/>
</dbReference>
<reference evidence="1 2" key="1">
    <citation type="journal article" date="2014" name="Am. J. Bot.">
        <title>Genome assembly and annotation for red clover (Trifolium pratense; Fabaceae).</title>
        <authorList>
            <person name="Istvanek J."/>
            <person name="Jaros M."/>
            <person name="Krenek A."/>
            <person name="Repkova J."/>
        </authorList>
    </citation>
    <scope>NUCLEOTIDE SEQUENCE [LARGE SCALE GENOMIC DNA]</scope>
    <source>
        <strain evidence="2">cv. Tatra</strain>
        <tissue evidence="1">Young leaves</tissue>
    </source>
</reference>
<proteinExistence type="predicted"/>
<evidence type="ECO:0000313" key="2">
    <source>
        <dbReference type="Proteomes" id="UP000236291"/>
    </source>
</evidence>
<dbReference type="Proteomes" id="UP000236291">
    <property type="component" value="Unassembled WGS sequence"/>
</dbReference>
<dbReference type="AlphaFoldDB" id="A0A2K3LB76"/>
<accession>A0A2K3LB76</accession>